<protein>
    <submittedName>
        <fullName evidence="1">Uncharacterized protein</fullName>
    </submittedName>
</protein>
<name>A0A382KRC3_9ZZZZ</name>
<organism evidence="1">
    <name type="scientific">marine metagenome</name>
    <dbReference type="NCBI Taxonomy" id="408172"/>
    <lineage>
        <taxon>unclassified sequences</taxon>
        <taxon>metagenomes</taxon>
        <taxon>ecological metagenomes</taxon>
    </lineage>
</organism>
<sequence>YAGLESRGLPVAAAYGADWTRLGQAQEWRQHTFAPITHAMCAWHATAELPVEAREPQHALAVIHTIALAPELRADGDFRRQMDDRLALLREGDGIGTVEHGIGSVWDTEDARVHRLMGETLAPSLVASGAQRASGDE</sequence>
<feature type="non-terminal residue" evidence="1">
    <location>
        <position position="1"/>
    </location>
</feature>
<evidence type="ECO:0000313" key="1">
    <source>
        <dbReference type="EMBL" id="SVC26846.1"/>
    </source>
</evidence>
<accession>A0A382KRC3</accession>
<dbReference type="AlphaFoldDB" id="A0A382KRC3"/>
<gene>
    <name evidence="1" type="ORF">METZ01_LOCUS279700</name>
</gene>
<proteinExistence type="predicted"/>
<dbReference type="EMBL" id="UINC01082251">
    <property type="protein sequence ID" value="SVC26846.1"/>
    <property type="molecule type" value="Genomic_DNA"/>
</dbReference>
<reference evidence="1" key="1">
    <citation type="submission" date="2018-05" db="EMBL/GenBank/DDBJ databases">
        <authorList>
            <person name="Lanie J.A."/>
            <person name="Ng W.-L."/>
            <person name="Kazmierczak K.M."/>
            <person name="Andrzejewski T.M."/>
            <person name="Davidsen T.M."/>
            <person name="Wayne K.J."/>
            <person name="Tettelin H."/>
            <person name="Glass J.I."/>
            <person name="Rusch D."/>
            <person name="Podicherti R."/>
            <person name="Tsui H.-C.T."/>
            <person name="Winkler M.E."/>
        </authorList>
    </citation>
    <scope>NUCLEOTIDE SEQUENCE</scope>
</reference>